<dbReference type="EMBL" id="JAUCBP010000007">
    <property type="protein sequence ID" value="MDM7860942.1"/>
    <property type="molecule type" value="Genomic_DNA"/>
</dbReference>
<protein>
    <submittedName>
        <fullName evidence="2">Uncharacterized protein</fullName>
    </submittedName>
</protein>
<gene>
    <name evidence="2" type="ORF">QTP81_10070</name>
</gene>
<evidence type="ECO:0000313" key="3">
    <source>
        <dbReference type="Proteomes" id="UP001234343"/>
    </source>
</evidence>
<sequence>MKLRLLLLTLTTVLFTTSATAQLEALTTSEDGLVYSNDKFGVTITKPESWYAQEIAEIIATQQMGADLMAGDDENMQAILDNSLDTTLPLFGFFESAPGAPVSSNASLIGVAENISMAPGLESACDYLYHARQLMARSQIRTEMQDECLTYEVDGSTLHYFNAVMDFGAYKVHQKYLACLSGDHALAFVYSMMNTDNVPALDNMVKNLQVKCD</sequence>
<proteinExistence type="predicted"/>
<organism evidence="2 3">
    <name type="scientific">Alteromonas arenosi</name>
    <dbReference type="NCBI Taxonomy" id="3055817"/>
    <lineage>
        <taxon>Bacteria</taxon>
        <taxon>Pseudomonadati</taxon>
        <taxon>Pseudomonadota</taxon>
        <taxon>Gammaproteobacteria</taxon>
        <taxon>Alteromonadales</taxon>
        <taxon>Alteromonadaceae</taxon>
        <taxon>Alteromonas/Salinimonas group</taxon>
        <taxon>Alteromonas</taxon>
    </lineage>
</organism>
<keyword evidence="1" id="KW-0732">Signal</keyword>
<accession>A0ABT7SZG8</accession>
<dbReference type="Proteomes" id="UP001234343">
    <property type="component" value="Unassembled WGS sequence"/>
</dbReference>
<feature type="chain" id="PRO_5046823433" evidence="1">
    <location>
        <begin position="22"/>
        <end position="213"/>
    </location>
</feature>
<reference evidence="2 3" key="1">
    <citation type="submission" date="2023-06" db="EMBL/GenBank/DDBJ databases">
        <title>Alteromonas sp. ASW11-36 isolated from intertidal sand.</title>
        <authorList>
            <person name="Li Y."/>
        </authorList>
    </citation>
    <scope>NUCLEOTIDE SEQUENCE [LARGE SCALE GENOMIC DNA]</scope>
    <source>
        <strain evidence="2 3">ASW11-36</strain>
    </source>
</reference>
<dbReference type="RefSeq" id="WP_289365225.1">
    <property type="nucleotide sequence ID" value="NZ_JAUCBP010000007.1"/>
</dbReference>
<evidence type="ECO:0000313" key="2">
    <source>
        <dbReference type="EMBL" id="MDM7860942.1"/>
    </source>
</evidence>
<feature type="signal peptide" evidence="1">
    <location>
        <begin position="1"/>
        <end position="21"/>
    </location>
</feature>
<name>A0ABT7SZG8_9ALTE</name>
<evidence type="ECO:0000256" key="1">
    <source>
        <dbReference type="SAM" id="SignalP"/>
    </source>
</evidence>
<keyword evidence="3" id="KW-1185">Reference proteome</keyword>
<comment type="caution">
    <text evidence="2">The sequence shown here is derived from an EMBL/GenBank/DDBJ whole genome shotgun (WGS) entry which is preliminary data.</text>
</comment>